<organism evidence="1 2">
    <name type="scientific">Pochonia chlamydosporia 170</name>
    <dbReference type="NCBI Taxonomy" id="1380566"/>
    <lineage>
        <taxon>Eukaryota</taxon>
        <taxon>Fungi</taxon>
        <taxon>Dikarya</taxon>
        <taxon>Ascomycota</taxon>
        <taxon>Pezizomycotina</taxon>
        <taxon>Sordariomycetes</taxon>
        <taxon>Hypocreomycetidae</taxon>
        <taxon>Hypocreales</taxon>
        <taxon>Clavicipitaceae</taxon>
        <taxon>Pochonia</taxon>
    </lineage>
</organism>
<accession>A0A179F0S0</accession>
<reference evidence="1 2" key="1">
    <citation type="journal article" date="2016" name="PLoS Pathog.">
        <title>Biosynthesis of antibiotic leucinostatins in bio-control fungus Purpureocillium lilacinum and their inhibition on phytophthora revealed by genome mining.</title>
        <authorList>
            <person name="Wang G."/>
            <person name="Liu Z."/>
            <person name="Lin R."/>
            <person name="Li E."/>
            <person name="Mao Z."/>
            <person name="Ling J."/>
            <person name="Yang Y."/>
            <person name="Yin W.B."/>
            <person name="Xie B."/>
        </authorList>
    </citation>
    <scope>NUCLEOTIDE SEQUENCE [LARGE SCALE GENOMIC DNA]</scope>
    <source>
        <strain evidence="1">170</strain>
    </source>
</reference>
<dbReference type="GeneID" id="28856612"/>
<name>A0A179F0S0_METCM</name>
<comment type="caution">
    <text evidence="1">The sequence shown here is derived from an EMBL/GenBank/DDBJ whole genome shotgun (WGS) entry which is preliminary data.</text>
</comment>
<evidence type="ECO:0000313" key="1">
    <source>
        <dbReference type="EMBL" id="OAQ58683.2"/>
    </source>
</evidence>
<dbReference type="Proteomes" id="UP000078397">
    <property type="component" value="Unassembled WGS sequence"/>
</dbReference>
<dbReference type="OrthoDB" id="4500473at2759"/>
<dbReference type="AlphaFoldDB" id="A0A179F0S0"/>
<dbReference type="EMBL" id="LSBJ02000014">
    <property type="protein sequence ID" value="OAQ58683.2"/>
    <property type="molecule type" value="Genomic_DNA"/>
</dbReference>
<sequence length="135" mass="14514">MGGTCAKVFLVTAIKTVQNVTITTTVEKANETKVQIGVEIPAAQLTIGPKVNYRPTMSQTHSSTIAGPMVFAFEVEKLQVHRQGGGFTKEYVKGAMLGQQDDFEDAVEAAGNKLDEDELEDFGFEAVSGLEDETA</sequence>
<evidence type="ECO:0000313" key="2">
    <source>
        <dbReference type="Proteomes" id="UP000078397"/>
    </source>
</evidence>
<dbReference type="STRING" id="1380566.A0A179F0S0"/>
<protein>
    <submittedName>
        <fullName evidence="1">Uncharacterized protein</fullName>
    </submittedName>
</protein>
<gene>
    <name evidence="1" type="ORF">VFPPC_14850</name>
</gene>
<dbReference type="RefSeq" id="XP_022283972.1">
    <property type="nucleotide sequence ID" value="XM_022428936.1"/>
</dbReference>
<proteinExistence type="predicted"/>
<dbReference type="KEGG" id="pchm:VFPPC_14850"/>
<keyword evidence="2" id="KW-1185">Reference proteome</keyword>